<evidence type="ECO:0000256" key="7">
    <source>
        <dbReference type="ARBA" id="ARBA00037847"/>
    </source>
</evidence>
<dbReference type="AlphaFoldDB" id="A0A6A3B443"/>
<evidence type="ECO:0000256" key="8">
    <source>
        <dbReference type="RuleBase" id="RU366043"/>
    </source>
</evidence>
<evidence type="ECO:0000256" key="5">
    <source>
        <dbReference type="ARBA" id="ARBA00022968"/>
    </source>
</evidence>
<comment type="similarity">
    <text evidence="2 8">Belongs to the methyltransferase superfamily.</text>
</comment>
<protein>
    <recommendedName>
        <fullName evidence="8">Methyltransferase</fullName>
        <ecNumber evidence="8">2.1.1.-</ecNumber>
    </recommendedName>
</protein>
<evidence type="ECO:0000313" key="10">
    <source>
        <dbReference type="EMBL" id="KAE8709819.1"/>
    </source>
</evidence>
<dbReference type="GO" id="GO:0016020">
    <property type="term" value="C:membrane"/>
    <property type="evidence" value="ECO:0007669"/>
    <property type="project" value="UniProtKB-SubCell"/>
</dbReference>
<dbReference type="GO" id="GO:0012505">
    <property type="term" value="C:endomembrane system"/>
    <property type="evidence" value="ECO:0007669"/>
    <property type="project" value="UniProtKB-SubCell"/>
</dbReference>
<proteinExistence type="inferred from homology"/>
<keyword evidence="5 8" id="KW-0735">Signal-anchor</keyword>
<sequence length="423" mass="48607">MIVILALTGSLWWTLSISTSSRDHIFHSYRRLQEQLVSDLWDIGELSLGASKMGELEFCPEELENYIPCFNVSENLDSGFSDGKGYDRECRQGSRQSCLVLPPLNYKIPLRWPTGREIFWVAYVKITGQESSGSQVQLTLERGLPAMMGSFSSKQLPYPSLSFDLLHCAFCGIDWDQEGGIFLIEVDRVLKPGGYIVWTSPLINVHSSRRTKGQDAESPYYRPLQNCIGGMHSRRWVPIVERATWPSRSNLKTTELALYELNEDTANYKTIVHNYWSLLSPLIFSDHPKRPDEEDPSPPYNILRNVLDMNTRYGVLNAALLEAGKICLAFPTYPRTYDMVHVEGLLSLESSQHWRCNMLHIFTEIDRLLRPEGWIIIRDMTPLIESARALRRQLKWEARVVEIGSNNERLLICQKPFFKRQAS</sequence>
<dbReference type="GO" id="GO:0005737">
    <property type="term" value="C:cytoplasm"/>
    <property type="evidence" value="ECO:0007669"/>
    <property type="project" value="TreeGrafter"/>
</dbReference>
<dbReference type="GO" id="GO:0032259">
    <property type="term" value="P:methylation"/>
    <property type="evidence" value="ECO:0007669"/>
    <property type="project" value="UniProtKB-KW"/>
</dbReference>
<dbReference type="EMBL" id="VEPZ02000934">
    <property type="protein sequence ID" value="KAE8709819.1"/>
    <property type="molecule type" value="Genomic_DNA"/>
</dbReference>
<dbReference type="InterPro" id="IPR004159">
    <property type="entry name" value="Put_SAM_MeTrfase"/>
</dbReference>
<feature type="chain" id="PRO_5025502556" description="Methyltransferase" evidence="9">
    <location>
        <begin position="17"/>
        <end position="423"/>
    </location>
</feature>
<reference evidence="10" key="1">
    <citation type="submission" date="2019-09" db="EMBL/GenBank/DDBJ databases">
        <title>Draft genome information of white flower Hibiscus syriacus.</title>
        <authorList>
            <person name="Kim Y.-M."/>
        </authorList>
    </citation>
    <scope>NUCLEOTIDE SEQUENCE [LARGE SCALE GENOMIC DNA]</scope>
    <source>
        <strain evidence="10">YM2019G1</strain>
    </source>
</reference>
<dbReference type="InterPro" id="IPR029063">
    <property type="entry name" value="SAM-dependent_MTases_sf"/>
</dbReference>
<keyword evidence="5 8" id="KW-0812">Transmembrane</keyword>
<dbReference type="Gene3D" id="3.40.50.150">
    <property type="entry name" value="Vaccinia Virus protein VP39"/>
    <property type="match status" value="1"/>
</dbReference>
<keyword evidence="9" id="KW-0732">Signal</keyword>
<evidence type="ECO:0000256" key="9">
    <source>
        <dbReference type="SAM" id="SignalP"/>
    </source>
</evidence>
<dbReference type="SUPFAM" id="SSF53335">
    <property type="entry name" value="S-adenosyl-L-methionine-dependent methyltransferases"/>
    <property type="match status" value="2"/>
</dbReference>
<dbReference type="GO" id="GO:0008168">
    <property type="term" value="F:methyltransferase activity"/>
    <property type="evidence" value="ECO:0007669"/>
    <property type="project" value="UniProtKB-UniRule"/>
</dbReference>
<evidence type="ECO:0000256" key="6">
    <source>
        <dbReference type="ARBA" id="ARBA00023180"/>
    </source>
</evidence>
<evidence type="ECO:0000256" key="3">
    <source>
        <dbReference type="ARBA" id="ARBA00022603"/>
    </source>
</evidence>
<evidence type="ECO:0000256" key="1">
    <source>
        <dbReference type="ARBA" id="ARBA00004606"/>
    </source>
</evidence>
<keyword evidence="4 8" id="KW-0808">Transferase</keyword>
<accession>A0A6A3B443</accession>
<evidence type="ECO:0000256" key="4">
    <source>
        <dbReference type="ARBA" id="ARBA00022679"/>
    </source>
</evidence>
<name>A0A6A3B443_HIBSY</name>
<gene>
    <name evidence="10" type="ORF">F3Y22_tig00110328pilonHSYRG00563</name>
</gene>
<dbReference type="EC" id="2.1.1.-" evidence="8"/>
<organism evidence="10 11">
    <name type="scientific">Hibiscus syriacus</name>
    <name type="common">Rose of Sharon</name>
    <dbReference type="NCBI Taxonomy" id="106335"/>
    <lineage>
        <taxon>Eukaryota</taxon>
        <taxon>Viridiplantae</taxon>
        <taxon>Streptophyta</taxon>
        <taxon>Embryophyta</taxon>
        <taxon>Tracheophyta</taxon>
        <taxon>Spermatophyta</taxon>
        <taxon>Magnoliopsida</taxon>
        <taxon>eudicotyledons</taxon>
        <taxon>Gunneridae</taxon>
        <taxon>Pentapetalae</taxon>
        <taxon>rosids</taxon>
        <taxon>malvids</taxon>
        <taxon>Malvales</taxon>
        <taxon>Malvaceae</taxon>
        <taxon>Malvoideae</taxon>
        <taxon>Hibiscus</taxon>
    </lineage>
</organism>
<dbReference type="Pfam" id="PF03141">
    <property type="entry name" value="Methyltransf_29"/>
    <property type="match status" value="3"/>
</dbReference>
<dbReference type="Proteomes" id="UP000436088">
    <property type="component" value="Unassembled WGS sequence"/>
</dbReference>
<comment type="caution">
    <text evidence="10">The sequence shown here is derived from an EMBL/GenBank/DDBJ whole genome shotgun (WGS) entry which is preliminary data.</text>
</comment>
<evidence type="ECO:0000256" key="2">
    <source>
        <dbReference type="ARBA" id="ARBA00008361"/>
    </source>
</evidence>
<comment type="subcellular location">
    <subcellularLocation>
        <location evidence="7">Endomembrane system</location>
        <topology evidence="7">Single-pass membrane protein</topology>
    </subcellularLocation>
    <subcellularLocation>
        <location evidence="1 8">Membrane</location>
        <topology evidence="1 8">Single-pass type II membrane protein</topology>
    </subcellularLocation>
</comment>
<keyword evidence="6 8" id="KW-0325">Glycoprotein</keyword>
<feature type="signal peptide" evidence="9">
    <location>
        <begin position="1"/>
        <end position="16"/>
    </location>
</feature>
<keyword evidence="3 8" id="KW-0489">Methyltransferase</keyword>
<dbReference type="PANTHER" id="PTHR10108">
    <property type="entry name" value="SAM-DEPENDENT METHYLTRANSFERASE"/>
    <property type="match status" value="1"/>
</dbReference>
<keyword evidence="11" id="KW-1185">Reference proteome</keyword>
<evidence type="ECO:0000313" key="11">
    <source>
        <dbReference type="Proteomes" id="UP000436088"/>
    </source>
</evidence>
<dbReference type="PANTHER" id="PTHR10108:SF899">
    <property type="entry name" value="PECTIN METHYLTRANSFERASE QUA2-RELATED"/>
    <property type="match status" value="1"/>
</dbReference>